<accession>A0AA38GMF2</accession>
<gene>
    <name evidence="4" type="ORF">KI387_006095</name>
</gene>
<dbReference type="Gene3D" id="3.30.70.330">
    <property type="match status" value="1"/>
</dbReference>
<dbReference type="Proteomes" id="UP000824469">
    <property type="component" value="Unassembled WGS sequence"/>
</dbReference>
<evidence type="ECO:0000313" key="5">
    <source>
        <dbReference type="Proteomes" id="UP000824469"/>
    </source>
</evidence>
<evidence type="ECO:0000256" key="2">
    <source>
        <dbReference type="PROSITE-ProRule" id="PRU00176"/>
    </source>
</evidence>
<dbReference type="GO" id="GO:0003723">
    <property type="term" value="F:RNA binding"/>
    <property type="evidence" value="ECO:0007669"/>
    <property type="project" value="UniProtKB-UniRule"/>
</dbReference>
<organism evidence="4 5">
    <name type="scientific">Taxus chinensis</name>
    <name type="common">Chinese yew</name>
    <name type="synonym">Taxus wallichiana var. chinensis</name>
    <dbReference type="NCBI Taxonomy" id="29808"/>
    <lineage>
        <taxon>Eukaryota</taxon>
        <taxon>Viridiplantae</taxon>
        <taxon>Streptophyta</taxon>
        <taxon>Embryophyta</taxon>
        <taxon>Tracheophyta</taxon>
        <taxon>Spermatophyta</taxon>
        <taxon>Pinopsida</taxon>
        <taxon>Pinidae</taxon>
        <taxon>Conifers II</taxon>
        <taxon>Cupressales</taxon>
        <taxon>Taxaceae</taxon>
        <taxon>Taxus</taxon>
    </lineage>
</organism>
<evidence type="ECO:0000313" key="4">
    <source>
        <dbReference type="EMBL" id="KAH9325917.1"/>
    </source>
</evidence>
<dbReference type="InterPro" id="IPR035979">
    <property type="entry name" value="RBD_domain_sf"/>
</dbReference>
<dbReference type="PROSITE" id="PS50102">
    <property type="entry name" value="RRM"/>
    <property type="match status" value="1"/>
</dbReference>
<dbReference type="InterPro" id="IPR000504">
    <property type="entry name" value="RRM_dom"/>
</dbReference>
<dbReference type="InterPro" id="IPR012677">
    <property type="entry name" value="Nucleotide-bd_a/b_plait_sf"/>
</dbReference>
<evidence type="ECO:0000259" key="3">
    <source>
        <dbReference type="PROSITE" id="PS50102"/>
    </source>
</evidence>
<dbReference type="Pfam" id="PF00076">
    <property type="entry name" value="RRM_1"/>
    <property type="match status" value="1"/>
</dbReference>
<evidence type="ECO:0000256" key="1">
    <source>
        <dbReference type="ARBA" id="ARBA00022884"/>
    </source>
</evidence>
<dbReference type="EMBL" id="JAHRHJ020000002">
    <property type="protein sequence ID" value="KAH9325917.1"/>
    <property type="molecule type" value="Genomic_DNA"/>
</dbReference>
<keyword evidence="1 2" id="KW-0694">RNA-binding</keyword>
<sequence>ISLKIILLQLPHPPGSKADDSKSGGDVLSILAGSKGGALLMVFHIYIKKGNHWTSKWTYKDLTPAGATNTLTMDKDTKGITTGGSSASGTATYFATRKSTYVPLNLRGVIDRSSDTMHHKNDENSNRVTNLTEDTMDVNLHKLFNPFGHITCVYVAMDQKMGVSRGFGFVNFVNMEDA</sequence>
<dbReference type="PANTHER" id="PTHR10352">
    <property type="entry name" value="EUKARYOTIC TRANSLATION INITIATION FACTOR 3 SUBUNIT G"/>
    <property type="match status" value="1"/>
</dbReference>
<dbReference type="OMA" id="NPFGHIT"/>
<dbReference type="AlphaFoldDB" id="A0AA38GMF2"/>
<feature type="domain" description="RRM" evidence="3">
    <location>
        <begin position="124"/>
        <end position="178"/>
    </location>
</feature>
<protein>
    <recommendedName>
        <fullName evidence="3">RRM domain-containing protein</fullName>
    </recommendedName>
</protein>
<proteinExistence type="predicted"/>
<dbReference type="SUPFAM" id="SSF54928">
    <property type="entry name" value="RNA-binding domain, RBD"/>
    <property type="match status" value="1"/>
</dbReference>
<comment type="caution">
    <text evidence="4">The sequence shown here is derived from an EMBL/GenBank/DDBJ whole genome shotgun (WGS) entry which is preliminary data.</text>
</comment>
<feature type="non-terminal residue" evidence="4">
    <location>
        <position position="1"/>
    </location>
</feature>
<name>A0AA38GMF2_TAXCH</name>
<reference evidence="4 5" key="1">
    <citation type="journal article" date="2021" name="Nat. Plants">
        <title>The Taxus genome provides insights into paclitaxel biosynthesis.</title>
        <authorList>
            <person name="Xiong X."/>
            <person name="Gou J."/>
            <person name="Liao Q."/>
            <person name="Li Y."/>
            <person name="Zhou Q."/>
            <person name="Bi G."/>
            <person name="Li C."/>
            <person name="Du R."/>
            <person name="Wang X."/>
            <person name="Sun T."/>
            <person name="Guo L."/>
            <person name="Liang H."/>
            <person name="Lu P."/>
            <person name="Wu Y."/>
            <person name="Zhang Z."/>
            <person name="Ro D.K."/>
            <person name="Shang Y."/>
            <person name="Huang S."/>
            <person name="Yan J."/>
        </authorList>
    </citation>
    <scope>NUCLEOTIDE SEQUENCE [LARGE SCALE GENOMIC DNA]</scope>
    <source>
        <strain evidence="4">Ta-2019</strain>
    </source>
</reference>
<keyword evidence="5" id="KW-1185">Reference proteome</keyword>